<proteinExistence type="predicted"/>
<comment type="caution">
    <text evidence="2">The sequence shown here is derived from an EMBL/GenBank/DDBJ whole genome shotgun (WGS) entry which is preliminary data.</text>
</comment>
<organism evidence="2">
    <name type="scientific">marine sediment metagenome</name>
    <dbReference type="NCBI Taxonomy" id="412755"/>
    <lineage>
        <taxon>unclassified sequences</taxon>
        <taxon>metagenomes</taxon>
        <taxon>ecological metagenomes</taxon>
    </lineage>
</organism>
<feature type="transmembrane region" description="Helical" evidence="1">
    <location>
        <begin position="81"/>
        <end position="99"/>
    </location>
</feature>
<feature type="transmembrane region" description="Helical" evidence="1">
    <location>
        <begin position="7"/>
        <end position="28"/>
    </location>
</feature>
<dbReference type="EMBL" id="LAZR01000110">
    <property type="protein sequence ID" value="KKN90401.1"/>
    <property type="molecule type" value="Genomic_DNA"/>
</dbReference>
<gene>
    <name evidence="2" type="ORF">LCGC14_0227700</name>
</gene>
<evidence type="ECO:0000256" key="1">
    <source>
        <dbReference type="SAM" id="Phobius"/>
    </source>
</evidence>
<keyword evidence="1" id="KW-0812">Transmembrane</keyword>
<accession>A0A0F9WVJ4</accession>
<name>A0A0F9WVJ4_9ZZZZ</name>
<dbReference type="AlphaFoldDB" id="A0A0F9WVJ4"/>
<protein>
    <submittedName>
        <fullName evidence="2">Uncharacterized protein</fullName>
    </submittedName>
</protein>
<keyword evidence="1" id="KW-1133">Transmembrane helix</keyword>
<feature type="transmembrane region" description="Helical" evidence="1">
    <location>
        <begin position="40"/>
        <end position="69"/>
    </location>
</feature>
<evidence type="ECO:0000313" key="2">
    <source>
        <dbReference type="EMBL" id="KKN90401.1"/>
    </source>
</evidence>
<keyword evidence="1" id="KW-0472">Membrane</keyword>
<reference evidence="2" key="1">
    <citation type="journal article" date="2015" name="Nature">
        <title>Complex archaea that bridge the gap between prokaryotes and eukaryotes.</title>
        <authorList>
            <person name="Spang A."/>
            <person name="Saw J.H."/>
            <person name="Jorgensen S.L."/>
            <person name="Zaremba-Niedzwiedzka K."/>
            <person name="Martijn J."/>
            <person name="Lind A.E."/>
            <person name="van Eijk R."/>
            <person name="Schleper C."/>
            <person name="Guy L."/>
            <person name="Ettema T.J."/>
        </authorList>
    </citation>
    <scope>NUCLEOTIDE SEQUENCE</scope>
</reference>
<feature type="transmembrane region" description="Helical" evidence="1">
    <location>
        <begin position="158"/>
        <end position="175"/>
    </location>
</feature>
<sequence length="186" mass="20527">MLQPHFTALYGAGIMMLLTVQVLIASGLNKREVCSLSAIGITPCILAAGAMMNWILLVISLCWLLICAWGSPIIERKSKPGASDHLTLFLAFVPLMIWIAMPDYLIWACVVSLQLVWLLFAWGLACRPIYLLSIIAAALPALPGLIAPTSPFTIGFETFWFGACAFVLLWIYVAASRTRPYVRPLW</sequence>